<keyword evidence="2" id="KW-1185">Reference proteome</keyword>
<name>A0A4Y9S1Z7_9CAUL</name>
<sequence>MILSDSDGSSGAVAATAWRLRVSSMLLDAGLAGKASELLRALDRNTPGSPVILERLIQAEVAAGRPESAQDYEVALQRLLSERAAGEVVSHESLVALLISAGRLSELNLAIPRKAAQTLEALLSDREHIGPLIAACVEATKSHPSSVLITYAHAFALARLEEFAAANEVVQTAVAATVIATDPDAYLRVQGRFARILRMVDAVARDKMAWSAKAVLADNATSDIGGVEAGTLDSASDIAPSAVRASAVDTEVLLQARMQTAYLEACWANFEASNTLSEKLAAIRAMFRQGLRREPDYHDAYNQARRAYDLIRGSWRPLLAGSAKLDSVDASAGVRLLIQVNRLADELGFQDDAALSERALVRYLGQPENKAMLWVIAEALVRIRPDHAKRTALLIAGVGAPKKDHEIRSFLSWALHSRRHDMAHAFFEALPPAVKQSYAVYEYVRILQREGRFAKALTLCDDICATLIERPAQFDPWRHWTLIRRGDELRFLRDTARWFKSVPQPSHPKGVVMLAPRNAQQLTKYPLVVLMELKRQGWAVIPLVQGVLPREATGDPRIDKFIGCITQDGQLNPSIAANFIPIDDFVANLEKGRLAWAGVDMSQILWEEAAINRRRFSVDFTCPALQPFLGRLVNWTQVLGTVLHTACSELGRMQLNVGTVVSYQARLPDAIVRFYCAKRGDPQKFFCVHATNGYENYFANFSRHYSMKAGLRNVTAHPEIRTASFPVPRDFLAWYKDREAFGAANLASVQAVTRVRRAAREAPTPPPEALALRKRVQEWKRGGGRVACLFGKVVCDMGAPTDGGPAHANMKDWINHTVDSVRNSQTLLLIKPHPHEMRDEIATFMTERLTDLIVDDLPDNVIIAYPDWFDVSDISELVDLGVIYNGTTAIELGLVRVPAVLCSDFAPIDYPIGHVVPRDRNHYRKLLRFEEAASVPQDLAERAAAWIHYMSGERLAVPYRYHFRPLTNKLEDTPHWFEDDILNYLADGDPNVTALANRITKASHRAAA</sequence>
<dbReference type="AlphaFoldDB" id="A0A4Y9S1Z7"/>
<dbReference type="RefSeq" id="WP_135194189.1">
    <property type="nucleotide sequence ID" value="NZ_SPVH01000004.1"/>
</dbReference>
<gene>
    <name evidence="1" type="ORF">EGY25_06340</name>
</gene>
<comment type="caution">
    <text evidence="1">The sequence shown here is derived from an EMBL/GenBank/DDBJ whole genome shotgun (WGS) entry which is preliminary data.</text>
</comment>
<accession>A0A4Y9S1Z7</accession>
<evidence type="ECO:0000313" key="2">
    <source>
        <dbReference type="Proteomes" id="UP000298216"/>
    </source>
</evidence>
<organism evidence="1 2">
    <name type="scientific">Brevundimonas intermedia</name>
    <dbReference type="NCBI Taxonomy" id="74315"/>
    <lineage>
        <taxon>Bacteria</taxon>
        <taxon>Pseudomonadati</taxon>
        <taxon>Pseudomonadota</taxon>
        <taxon>Alphaproteobacteria</taxon>
        <taxon>Caulobacterales</taxon>
        <taxon>Caulobacteraceae</taxon>
        <taxon>Brevundimonas</taxon>
    </lineage>
</organism>
<dbReference type="EMBL" id="SPVH01000004">
    <property type="protein sequence ID" value="TFW13548.1"/>
    <property type="molecule type" value="Genomic_DNA"/>
</dbReference>
<proteinExistence type="predicted"/>
<protein>
    <recommendedName>
        <fullName evidence="3">Capsule polysaccharide biosynthesis protein</fullName>
    </recommendedName>
</protein>
<evidence type="ECO:0000313" key="1">
    <source>
        <dbReference type="EMBL" id="TFW13548.1"/>
    </source>
</evidence>
<evidence type="ECO:0008006" key="3">
    <source>
        <dbReference type="Google" id="ProtNLM"/>
    </source>
</evidence>
<reference evidence="1 2" key="1">
    <citation type="submission" date="2019-03" db="EMBL/GenBank/DDBJ databases">
        <title>Draft genome of Brevundimonas sp. a heavy metal resistant soil bacteria.</title>
        <authorList>
            <person name="Soto J."/>
        </authorList>
    </citation>
    <scope>NUCLEOTIDE SEQUENCE [LARGE SCALE GENOMIC DNA]</scope>
    <source>
        <strain evidence="1 2">B-10</strain>
    </source>
</reference>
<dbReference type="OrthoDB" id="5911853at2"/>
<dbReference type="Proteomes" id="UP000298216">
    <property type="component" value="Unassembled WGS sequence"/>
</dbReference>